<organism evidence="1 2">
    <name type="scientific">Daphnia pulex</name>
    <name type="common">Water flea</name>
    <dbReference type="NCBI Taxonomy" id="6669"/>
    <lineage>
        <taxon>Eukaryota</taxon>
        <taxon>Metazoa</taxon>
        <taxon>Ecdysozoa</taxon>
        <taxon>Arthropoda</taxon>
        <taxon>Crustacea</taxon>
        <taxon>Branchiopoda</taxon>
        <taxon>Diplostraca</taxon>
        <taxon>Cladocera</taxon>
        <taxon>Anomopoda</taxon>
        <taxon>Daphniidae</taxon>
        <taxon>Daphnia</taxon>
    </lineage>
</organism>
<dbReference type="InParanoid" id="E9HIK5"/>
<dbReference type="KEGG" id="dpx:DAPPUDRAFT_114568"/>
<feature type="non-terminal residue" evidence="1">
    <location>
        <position position="124"/>
    </location>
</feature>
<dbReference type="HOGENOM" id="CLU_2009598_0_0_1"/>
<dbReference type="AlphaFoldDB" id="E9HIK5"/>
<name>E9HIK5_DAPPU</name>
<sequence>QIVFCIEELQHRRTVRRNGGGARWRVFLAWSVFDEGRHGLWDPVDCVGVDSVFNGGAIGFSRACCCYLYRNCGRKLTGRWIRPLVKILDTTAVASDVPKGRVAGRSAWWRLGCGGLALQKIIGL</sequence>
<reference evidence="1 2" key="1">
    <citation type="journal article" date="2011" name="Science">
        <title>The ecoresponsive genome of Daphnia pulex.</title>
        <authorList>
            <person name="Colbourne J.K."/>
            <person name="Pfrender M.E."/>
            <person name="Gilbert D."/>
            <person name="Thomas W.K."/>
            <person name="Tucker A."/>
            <person name="Oakley T.H."/>
            <person name="Tokishita S."/>
            <person name="Aerts A."/>
            <person name="Arnold G.J."/>
            <person name="Basu M.K."/>
            <person name="Bauer D.J."/>
            <person name="Caceres C.E."/>
            <person name="Carmel L."/>
            <person name="Casola C."/>
            <person name="Choi J.H."/>
            <person name="Detter J.C."/>
            <person name="Dong Q."/>
            <person name="Dusheyko S."/>
            <person name="Eads B.D."/>
            <person name="Frohlich T."/>
            <person name="Geiler-Samerotte K.A."/>
            <person name="Gerlach D."/>
            <person name="Hatcher P."/>
            <person name="Jogdeo S."/>
            <person name="Krijgsveld J."/>
            <person name="Kriventseva E.V."/>
            <person name="Kultz D."/>
            <person name="Laforsch C."/>
            <person name="Lindquist E."/>
            <person name="Lopez J."/>
            <person name="Manak J.R."/>
            <person name="Muller J."/>
            <person name="Pangilinan J."/>
            <person name="Patwardhan R.P."/>
            <person name="Pitluck S."/>
            <person name="Pritham E.J."/>
            <person name="Rechtsteiner A."/>
            <person name="Rho M."/>
            <person name="Rogozin I.B."/>
            <person name="Sakarya O."/>
            <person name="Salamov A."/>
            <person name="Schaack S."/>
            <person name="Shapiro H."/>
            <person name="Shiga Y."/>
            <person name="Skalitzky C."/>
            <person name="Smith Z."/>
            <person name="Souvorov A."/>
            <person name="Sung W."/>
            <person name="Tang Z."/>
            <person name="Tsuchiya D."/>
            <person name="Tu H."/>
            <person name="Vos H."/>
            <person name="Wang M."/>
            <person name="Wolf Y.I."/>
            <person name="Yamagata H."/>
            <person name="Yamada T."/>
            <person name="Ye Y."/>
            <person name="Shaw J.R."/>
            <person name="Andrews J."/>
            <person name="Crease T.J."/>
            <person name="Tang H."/>
            <person name="Lucas S.M."/>
            <person name="Robertson H.M."/>
            <person name="Bork P."/>
            <person name="Koonin E.V."/>
            <person name="Zdobnov E.M."/>
            <person name="Grigoriev I.V."/>
            <person name="Lynch M."/>
            <person name="Boore J.L."/>
        </authorList>
    </citation>
    <scope>NUCLEOTIDE SEQUENCE [LARGE SCALE GENOMIC DNA]</scope>
</reference>
<protein>
    <submittedName>
        <fullName evidence="1">Uncharacterized protein</fullName>
    </submittedName>
</protein>
<evidence type="ECO:0000313" key="1">
    <source>
        <dbReference type="EMBL" id="EFX68445.1"/>
    </source>
</evidence>
<dbReference type="EMBL" id="GL732655">
    <property type="protein sequence ID" value="EFX68445.1"/>
    <property type="molecule type" value="Genomic_DNA"/>
</dbReference>
<dbReference type="Proteomes" id="UP000000305">
    <property type="component" value="Unassembled WGS sequence"/>
</dbReference>
<evidence type="ECO:0000313" key="2">
    <source>
        <dbReference type="Proteomes" id="UP000000305"/>
    </source>
</evidence>
<gene>
    <name evidence="1" type="ORF">DAPPUDRAFT_114568</name>
</gene>
<proteinExistence type="predicted"/>
<accession>E9HIK5</accession>
<keyword evidence="2" id="KW-1185">Reference proteome</keyword>